<dbReference type="eggNOG" id="ENOG502RD56">
    <property type="taxonomic scope" value="Eukaryota"/>
</dbReference>
<feature type="compositionally biased region" description="Low complexity" evidence="2">
    <location>
        <begin position="190"/>
        <end position="204"/>
    </location>
</feature>
<dbReference type="EMBL" id="GL870959">
    <property type="protein sequence ID" value="EGC39365.1"/>
    <property type="molecule type" value="Genomic_DNA"/>
</dbReference>
<evidence type="ECO:0000256" key="2">
    <source>
        <dbReference type="SAM" id="MobiDB-lite"/>
    </source>
</evidence>
<feature type="region of interest" description="Disordered" evidence="2">
    <location>
        <begin position="181"/>
        <end position="214"/>
    </location>
</feature>
<evidence type="ECO:0000313" key="4">
    <source>
        <dbReference type="Proteomes" id="UP000001064"/>
    </source>
</evidence>
<name>F0Z9Q7_DICPU</name>
<protein>
    <submittedName>
        <fullName evidence="3">Uncharacterized protein</fullName>
    </submittedName>
</protein>
<proteinExistence type="predicted"/>
<dbReference type="KEGG" id="dpp:DICPUDRAFT_147906"/>
<dbReference type="GeneID" id="10510057"/>
<dbReference type="InterPro" id="IPR017943">
    <property type="entry name" value="Bactericidal_perm-incr_a/b_dom"/>
</dbReference>
<dbReference type="PANTHER" id="PTHR31138:SF11">
    <property type="match status" value="1"/>
</dbReference>
<dbReference type="RefSeq" id="XP_003284153.1">
    <property type="nucleotide sequence ID" value="XM_003284105.1"/>
</dbReference>
<sequence length="999" mass="114842">MNHYPSYSNEKYFDDYDVNEENKNFNRNRADSFVRTQVYSPIIEPLHYDENDLNIIELAGNNLTTHSQKSAFESPFPNPLNHNNSNSNNIKKSQSSTSFSSNRNQSSYEYSNSYSSNGSGVGSKINMSPSTSSNSLKGSNSLKRTNIILNDIPEHSVLDTPTTNRTADIIYNQVQQYNKNNSISDAPPITTTTTTTTTKNATKNNKSKSLDQLPPIESKIAEKKQSSFKKNIDSFFNEINDLEIADTSKKQIKDTTVTTTTTYTPGGKDKLRESRSIKKNQIKSNPSSNNLSLNRRSLSIMGNTLGDTGPIPNVEQPSMFSIKDTHNIFDYKKPVISANTKVFITCLKRVLIDKDRIMERNDQSLRTVIYKLCFTIKKLHQDGILNILFDDIRLITEIIIRSGYFIQIFRSFFKLVDEVKTSEVFFSFLSECRHMAEIINLIIKAAGHGNESQTRKMIYIEEDHRKILLKQIKYLIQILLQNEELTHLVKNIANLKRQVDIAKEEQRKAFTYDLRKNLHVYAPFTNEVICAAQSIVGEKVNLRTVFSHLNQAINYVKNNRTYKKVIKDLSDIIRRIYSTEESNLTIELETQTRQAMDRLEVMIIEICSLPPLVEVRVQLSLLISAFMSDPINERLIHDIKDLFNSMKSEKIGKKIDINIFRELKLLIFPYLIHNIHKFGLPNIEGQKEKKKIEYRLENINLILTKIDPNDLNIKLISSVETAPLVLKGCIKSILSIELTNVHFKLEQVAWHFKKSSFPKIKDSGLVNISTGEKGVDIKLKLSFSPNILENKHCFQIIKSKCKINDIHINILNSSHNGLYKTIYKLFKKKIKKSIEDAISEELSAKIMNLDKYIYDLFIANDKPKVDKTSIKSMNKAKREKILERIVTEIPTSTKSSRRFSILSFNYGQPNSPLAFDTPKSTSSRRSLDTEIDEFILKEQQRERSEDEENRQKRSLGHEFRYEFSPSPLHANSQLNNGSSDSQLQRRLSQPDLYNRNQIN</sequence>
<feature type="compositionally biased region" description="Basic and acidic residues" evidence="2">
    <location>
        <begin position="936"/>
        <end position="961"/>
    </location>
</feature>
<feature type="compositionally biased region" description="Low complexity" evidence="2">
    <location>
        <begin position="128"/>
        <end position="139"/>
    </location>
</feature>
<feature type="coiled-coil region" evidence="1">
    <location>
        <begin position="478"/>
        <end position="505"/>
    </location>
</feature>
<keyword evidence="4" id="KW-1185">Reference proteome</keyword>
<dbReference type="InParanoid" id="F0Z9Q7"/>
<dbReference type="Gene3D" id="3.15.10.10">
    <property type="entry name" value="Bactericidal permeability-increasing protein, domain 1"/>
    <property type="match status" value="1"/>
</dbReference>
<dbReference type="Proteomes" id="UP000001064">
    <property type="component" value="Unassembled WGS sequence"/>
</dbReference>
<evidence type="ECO:0000256" key="1">
    <source>
        <dbReference type="SAM" id="Coils"/>
    </source>
</evidence>
<feature type="region of interest" description="Disordered" evidence="2">
    <location>
        <begin position="936"/>
        <end position="999"/>
    </location>
</feature>
<dbReference type="STRING" id="5786.F0Z9Q7"/>
<dbReference type="SUPFAM" id="SSF55394">
    <property type="entry name" value="Bactericidal permeability-increasing protein, BPI"/>
    <property type="match status" value="1"/>
</dbReference>
<dbReference type="OMA" id="CKINDIH"/>
<dbReference type="AlphaFoldDB" id="F0Z9Q7"/>
<reference evidence="4" key="1">
    <citation type="journal article" date="2011" name="Genome Biol.">
        <title>Comparative genomics of the social amoebae Dictyostelium discoideum and Dictyostelium purpureum.</title>
        <authorList>
            <consortium name="US DOE Joint Genome Institute (JGI-PGF)"/>
            <person name="Sucgang R."/>
            <person name="Kuo A."/>
            <person name="Tian X."/>
            <person name="Salerno W."/>
            <person name="Parikh A."/>
            <person name="Feasley C.L."/>
            <person name="Dalin E."/>
            <person name="Tu H."/>
            <person name="Huang E."/>
            <person name="Barry K."/>
            <person name="Lindquist E."/>
            <person name="Shapiro H."/>
            <person name="Bruce D."/>
            <person name="Schmutz J."/>
            <person name="Salamov A."/>
            <person name="Fey P."/>
            <person name="Gaudet P."/>
            <person name="Anjard C."/>
            <person name="Babu M.M."/>
            <person name="Basu S."/>
            <person name="Bushmanova Y."/>
            <person name="van der Wel H."/>
            <person name="Katoh-Kurasawa M."/>
            <person name="Dinh C."/>
            <person name="Coutinho P.M."/>
            <person name="Saito T."/>
            <person name="Elias M."/>
            <person name="Schaap P."/>
            <person name="Kay R.R."/>
            <person name="Henrissat B."/>
            <person name="Eichinger L."/>
            <person name="Rivero F."/>
            <person name="Putnam N.H."/>
            <person name="West C.M."/>
            <person name="Loomis W.F."/>
            <person name="Chisholm R.L."/>
            <person name="Shaulsky G."/>
            <person name="Strassmann J.E."/>
            <person name="Queller D.C."/>
            <person name="Kuspa A."/>
            <person name="Grigoriev I.V."/>
        </authorList>
    </citation>
    <scope>NUCLEOTIDE SEQUENCE [LARGE SCALE GENOMIC DNA]</scope>
    <source>
        <strain evidence="4">QSDP1</strain>
    </source>
</reference>
<feature type="compositionally biased region" description="Low complexity" evidence="2">
    <location>
        <begin position="79"/>
        <end position="118"/>
    </location>
</feature>
<dbReference type="PANTHER" id="PTHR31138">
    <property type="entry name" value="CHROMOSOME 19, WHOLE GENOME SHOTGUN SEQUENCE"/>
    <property type="match status" value="1"/>
</dbReference>
<gene>
    <name evidence="3" type="ORF">DICPUDRAFT_147906</name>
</gene>
<dbReference type="VEuPathDB" id="AmoebaDB:DICPUDRAFT_147906"/>
<dbReference type="GO" id="GO:0008289">
    <property type="term" value="F:lipid binding"/>
    <property type="evidence" value="ECO:0007669"/>
    <property type="project" value="InterPro"/>
</dbReference>
<keyword evidence="1" id="KW-0175">Coiled coil</keyword>
<feature type="compositionally biased region" description="Low complexity" evidence="2">
    <location>
        <begin position="978"/>
        <end position="989"/>
    </location>
</feature>
<organism evidence="3 4">
    <name type="scientific">Dictyostelium purpureum</name>
    <name type="common">Slime mold</name>
    <dbReference type="NCBI Taxonomy" id="5786"/>
    <lineage>
        <taxon>Eukaryota</taxon>
        <taxon>Amoebozoa</taxon>
        <taxon>Evosea</taxon>
        <taxon>Eumycetozoa</taxon>
        <taxon>Dictyostelia</taxon>
        <taxon>Dictyosteliales</taxon>
        <taxon>Dictyosteliaceae</taxon>
        <taxon>Dictyostelium</taxon>
    </lineage>
</organism>
<feature type="region of interest" description="Disordered" evidence="2">
    <location>
        <begin position="68"/>
        <end position="139"/>
    </location>
</feature>
<accession>F0Z9Q7</accession>
<dbReference type="OrthoDB" id="19585at2759"/>
<evidence type="ECO:0000313" key="3">
    <source>
        <dbReference type="EMBL" id="EGC39365.1"/>
    </source>
</evidence>